<protein>
    <recommendedName>
        <fullName evidence="3">Secreted protein</fullName>
    </recommendedName>
</protein>
<evidence type="ECO:0008006" key="3">
    <source>
        <dbReference type="Google" id="ProtNLM"/>
    </source>
</evidence>
<sequence length="114" mass="13045">MNRLFNTLFKPLFVIVIPFAIFSFNCQIEGSAAAGVQSSTTIEPQTIDAEIPQEGRYDVMLDSVCGPLTYYNQADARWSNYLWGGERPFSYLWMRSHCYGNDCYQSDWEPGTAY</sequence>
<dbReference type="RefSeq" id="WP_318064502.1">
    <property type="nucleotide sequence ID" value="NZ_JAWONS010000179.1"/>
</dbReference>
<reference evidence="1 2" key="1">
    <citation type="submission" date="2023-10" db="EMBL/GenBank/DDBJ databases">
        <title>A novel Glycoside Hydrolase 43-Like Enzyme from Clostrdium boliviensis is an Endo-xylanase, and a Candidate for Xylooligosaccharides Production from Different Xylan Substrates.</title>
        <authorList>
            <person name="Alvarez M.T."/>
            <person name="Rocabado-Villegas L.R."/>
            <person name="Salas-Veizaga D.M."/>
            <person name="Linares-Pasten J.A."/>
            <person name="Gudmundsdottir E.E."/>
            <person name="Hreggvidsson G.O."/>
            <person name="Adlercreutz P."/>
            <person name="Nordberg Karlsson E."/>
        </authorList>
    </citation>
    <scope>NUCLEOTIDE SEQUENCE [LARGE SCALE GENOMIC DNA]</scope>
    <source>
        <strain evidence="1 2">E-1</strain>
    </source>
</reference>
<name>A0ABU4GKH0_9CLOT</name>
<dbReference type="Proteomes" id="UP001276854">
    <property type="component" value="Unassembled WGS sequence"/>
</dbReference>
<gene>
    <name evidence="1" type="ORF">RZO55_11060</name>
</gene>
<accession>A0ABU4GKH0</accession>
<evidence type="ECO:0000313" key="1">
    <source>
        <dbReference type="EMBL" id="MDW2798115.1"/>
    </source>
</evidence>
<proteinExistence type="predicted"/>
<comment type="caution">
    <text evidence="1">The sequence shown here is derived from an EMBL/GenBank/DDBJ whole genome shotgun (WGS) entry which is preliminary data.</text>
</comment>
<evidence type="ECO:0000313" key="2">
    <source>
        <dbReference type="Proteomes" id="UP001276854"/>
    </source>
</evidence>
<organism evidence="1 2">
    <name type="scientific">Clostridium boliviensis</name>
    <dbReference type="NCBI Taxonomy" id="318465"/>
    <lineage>
        <taxon>Bacteria</taxon>
        <taxon>Bacillati</taxon>
        <taxon>Bacillota</taxon>
        <taxon>Clostridia</taxon>
        <taxon>Eubacteriales</taxon>
        <taxon>Clostridiaceae</taxon>
        <taxon>Clostridium</taxon>
    </lineage>
</organism>
<dbReference type="EMBL" id="JAWONS010000179">
    <property type="protein sequence ID" value="MDW2798115.1"/>
    <property type="molecule type" value="Genomic_DNA"/>
</dbReference>
<keyword evidence="2" id="KW-1185">Reference proteome</keyword>